<dbReference type="EMBL" id="JABSTQ010011483">
    <property type="protein sequence ID" value="KAG0410839.1"/>
    <property type="molecule type" value="Genomic_DNA"/>
</dbReference>
<reference evidence="1 2" key="1">
    <citation type="journal article" date="2020" name="Cell">
        <title>Large-Scale Comparative Analyses of Tick Genomes Elucidate Their Genetic Diversity and Vector Capacities.</title>
        <authorList>
            <consortium name="Tick Genome and Microbiome Consortium (TIGMIC)"/>
            <person name="Jia N."/>
            <person name="Wang J."/>
            <person name="Shi W."/>
            <person name="Du L."/>
            <person name="Sun Y."/>
            <person name="Zhan W."/>
            <person name="Jiang J.F."/>
            <person name="Wang Q."/>
            <person name="Zhang B."/>
            <person name="Ji P."/>
            <person name="Bell-Sakyi L."/>
            <person name="Cui X.M."/>
            <person name="Yuan T.T."/>
            <person name="Jiang B.G."/>
            <person name="Yang W.F."/>
            <person name="Lam T.T."/>
            <person name="Chang Q.C."/>
            <person name="Ding S.J."/>
            <person name="Wang X.J."/>
            <person name="Zhu J.G."/>
            <person name="Ruan X.D."/>
            <person name="Zhao L."/>
            <person name="Wei J.T."/>
            <person name="Ye R.Z."/>
            <person name="Que T.C."/>
            <person name="Du C.H."/>
            <person name="Zhou Y.H."/>
            <person name="Cheng J.X."/>
            <person name="Dai P.F."/>
            <person name="Guo W.B."/>
            <person name="Han X.H."/>
            <person name="Huang E.J."/>
            <person name="Li L.F."/>
            <person name="Wei W."/>
            <person name="Gao Y.C."/>
            <person name="Liu J.Z."/>
            <person name="Shao H.Z."/>
            <person name="Wang X."/>
            <person name="Wang C.C."/>
            <person name="Yang T.C."/>
            <person name="Huo Q.B."/>
            <person name="Li W."/>
            <person name="Chen H.Y."/>
            <person name="Chen S.E."/>
            <person name="Zhou L.G."/>
            <person name="Ni X.B."/>
            <person name="Tian J.H."/>
            <person name="Sheng Y."/>
            <person name="Liu T."/>
            <person name="Pan Y.S."/>
            <person name="Xia L.Y."/>
            <person name="Li J."/>
            <person name="Zhao F."/>
            <person name="Cao W.C."/>
        </authorList>
    </citation>
    <scope>NUCLEOTIDE SEQUENCE [LARGE SCALE GENOMIC DNA]</scope>
    <source>
        <strain evidence="1">Iper-2018</strain>
    </source>
</reference>
<accession>A0AC60NUM5</accession>
<evidence type="ECO:0000313" key="2">
    <source>
        <dbReference type="Proteomes" id="UP000805193"/>
    </source>
</evidence>
<evidence type="ECO:0000313" key="1">
    <source>
        <dbReference type="EMBL" id="KAG0410839.1"/>
    </source>
</evidence>
<proteinExistence type="predicted"/>
<gene>
    <name evidence="1" type="ORF">HPB47_012043</name>
</gene>
<keyword evidence="2" id="KW-1185">Reference proteome</keyword>
<comment type="caution">
    <text evidence="1">The sequence shown here is derived from an EMBL/GenBank/DDBJ whole genome shotgun (WGS) entry which is preliminary data.</text>
</comment>
<organism evidence="1 2">
    <name type="scientific">Ixodes persulcatus</name>
    <name type="common">Taiga tick</name>
    <dbReference type="NCBI Taxonomy" id="34615"/>
    <lineage>
        <taxon>Eukaryota</taxon>
        <taxon>Metazoa</taxon>
        <taxon>Ecdysozoa</taxon>
        <taxon>Arthropoda</taxon>
        <taxon>Chelicerata</taxon>
        <taxon>Arachnida</taxon>
        <taxon>Acari</taxon>
        <taxon>Parasitiformes</taxon>
        <taxon>Ixodida</taxon>
        <taxon>Ixodoidea</taxon>
        <taxon>Ixodidae</taxon>
        <taxon>Ixodinae</taxon>
        <taxon>Ixodes</taxon>
    </lineage>
</organism>
<dbReference type="Proteomes" id="UP000805193">
    <property type="component" value="Unassembled WGS sequence"/>
</dbReference>
<protein>
    <submittedName>
        <fullName evidence="1">Uncharacterized protein</fullName>
    </submittedName>
</protein>
<sequence>MSVAPESLSAEPLGSADTDYMMCSHERVVPGTVVIHLQLYEFHRAGVPKVKWVLSASGHGEDACDGAGGLLELPSLPSTVHNLRSPVDEAMQTSMDFVHKSTILLLGLACRTLGGFLNGGAGGGVTVLQQAPAPSGVAVGTAYPAQLAYRPGPAAVVHHAPAPATVVHHGDPGVGFRQFGGPAPTLAVRPATTFVQQAPAVAVRPAVRLSVSQPVSFGAPGLALTQPGLGFRGVSLGAPAGPAAATVVHHGPAGFAGGLGFGGPRVVAQGPAVGFGPVAQLRPTGVGFRPVALPGPAPTFVQRAPAISFHAAPVLRPPVQVRVSQPQAFIQGPPPVTQFRTTPTFPAFGAVPGLGHTLVGQTPTGLHVKHILPAAAPGATVVHSTPAVAQLRPVPTLVQRPQVVTQFRQATALLQPGPALVQSAPTFAQVRPPVGFRQVAFPGPVAGPAVSFRTTSLSDPLSTYGAGLGLGHTLVGQTPTGLHVKHILPAAGPAFVQLSVSAKWLFLVQHSPLRLQLSSITPQLFRIGQPPLALQYQRMPLALDLDTLLWARHQLAFTSSIFSLRPVLPPPWSTPPQVRPSSDRLPPSSNVCQQ</sequence>
<name>A0AC60NUM5_IXOPE</name>